<evidence type="ECO:0000313" key="1">
    <source>
        <dbReference type="EMBL" id="KKK77683.1"/>
    </source>
</evidence>
<accession>A0A0F8Y8I2</accession>
<protein>
    <submittedName>
        <fullName evidence="1">Uncharacterized protein</fullName>
    </submittedName>
</protein>
<dbReference type="AlphaFoldDB" id="A0A0F8Y8I2"/>
<sequence length="86" mass="9627">MKDEHSAAGVFGAILLQHGVSPDAGSLILQDVKEQLDVRRRKKAALLWRLCLFCNEGLFTTKARNKKFCNRSCAGAYNGRLPRTHK</sequence>
<proteinExistence type="predicted"/>
<reference evidence="1" key="1">
    <citation type="journal article" date="2015" name="Nature">
        <title>Complex archaea that bridge the gap between prokaryotes and eukaryotes.</title>
        <authorList>
            <person name="Spang A."/>
            <person name="Saw J.H."/>
            <person name="Jorgensen S.L."/>
            <person name="Zaremba-Niedzwiedzka K."/>
            <person name="Martijn J."/>
            <person name="Lind A.E."/>
            <person name="van Eijk R."/>
            <person name="Schleper C."/>
            <person name="Guy L."/>
            <person name="Ettema T.J."/>
        </authorList>
    </citation>
    <scope>NUCLEOTIDE SEQUENCE</scope>
</reference>
<organism evidence="1">
    <name type="scientific">marine sediment metagenome</name>
    <dbReference type="NCBI Taxonomy" id="412755"/>
    <lineage>
        <taxon>unclassified sequences</taxon>
        <taxon>metagenomes</taxon>
        <taxon>ecological metagenomes</taxon>
    </lineage>
</organism>
<comment type="caution">
    <text evidence="1">The sequence shown here is derived from an EMBL/GenBank/DDBJ whole genome shotgun (WGS) entry which is preliminary data.</text>
</comment>
<dbReference type="EMBL" id="LAZR01054840">
    <property type="protein sequence ID" value="KKK77683.1"/>
    <property type="molecule type" value="Genomic_DNA"/>
</dbReference>
<gene>
    <name evidence="1" type="ORF">LCGC14_2851120</name>
</gene>
<name>A0A0F8Y8I2_9ZZZZ</name>